<name>A0A174IFV8_9CLOT</name>
<dbReference type="InterPro" id="IPR018265">
    <property type="entry name" value="Ribosomal_bL35_CS"/>
</dbReference>
<dbReference type="FunFam" id="4.10.410.60:FF:000001">
    <property type="entry name" value="50S ribosomal protein L35"/>
    <property type="match status" value="1"/>
</dbReference>
<dbReference type="PANTHER" id="PTHR33343">
    <property type="entry name" value="54S RIBOSOMAL PROTEIN BL35M"/>
    <property type="match status" value="1"/>
</dbReference>
<keyword evidence="3 5" id="KW-0687">Ribonucleoprotein</keyword>
<evidence type="ECO:0000256" key="1">
    <source>
        <dbReference type="ARBA" id="ARBA00006598"/>
    </source>
</evidence>
<evidence type="ECO:0000256" key="7">
    <source>
        <dbReference type="SAM" id="MobiDB-lite"/>
    </source>
</evidence>
<dbReference type="PROSITE" id="PS00936">
    <property type="entry name" value="RIBOSOMAL_L35"/>
    <property type="match status" value="1"/>
</dbReference>
<dbReference type="InterPro" id="IPR001706">
    <property type="entry name" value="Ribosomal_bL35"/>
</dbReference>
<accession>A0A174IFV8</accession>
<dbReference type="InterPro" id="IPR037229">
    <property type="entry name" value="Ribosomal_bL35_sf"/>
</dbReference>
<dbReference type="RefSeq" id="WP_042397974.1">
    <property type="nucleotide sequence ID" value="NZ_CYYT01000017.1"/>
</dbReference>
<dbReference type="GeneID" id="83011861"/>
<keyword evidence="2 5" id="KW-0689">Ribosomal protein</keyword>
<dbReference type="GO" id="GO:0022625">
    <property type="term" value="C:cytosolic large ribosomal subunit"/>
    <property type="evidence" value="ECO:0007669"/>
    <property type="project" value="TreeGrafter"/>
</dbReference>
<evidence type="ECO:0000313" key="8">
    <source>
        <dbReference type="EMBL" id="CUO83839.1"/>
    </source>
</evidence>
<protein>
    <recommendedName>
        <fullName evidence="4 5">Large ribosomal subunit protein bL35</fullName>
    </recommendedName>
</protein>
<organism evidence="8 9">
    <name type="scientific">Clostridium disporicum</name>
    <dbReference type="NCBI Taxonomy" id="84024"/>
    <lineage>
        <taxon>Bacteria</taxon>
        <taxon>Bacillati</taxon>
        <taxon>Bacillota</taxon>
        <taxon>Clostridia</taxon>
        <taxon>Eubacteriales</taxon>
        <taxon>Clostridiaceae</taxon>
        <taxon>Clostridium</taxon>
    </lineage>
</organism>
<dbReference type="PANTHER" id="PTHR33343:SF1">
    <property type="entry name" value="LARGE RIBOSOMAL SUBUNIT PROTEIN BL35M"/>
    <property type="match status" value="1"/>
</dbReference>
<dbReference type="Pfam" id="PF01632">
    <property type="entry name" value="Ribosomal_L35p"/>
    <property type="match status" value="1"/>
</dbReference>
<sequence length="65" mass="7487">MPKMKTHRGAAKRFKKTGTGKIKRAKAFKSHILTKKSAKRKRNLRKAAYVSTTQEKAMKKLLPYL</sequence>
<dbReference type="STRING" id="84024.ERS852471_01126"/>
<dbReference type="Gene3D" id="4.10.410.60">
    <property type="match status" value="1"/>
</dbReference>
<dbReference type="EMBL" id="CYZV01000063">
    <property type="protein sequence ID" value="CUO83839.1"/>
    <property type="molecule type" value="Genomic_DNA"/>
</dbReference>
<reference evidence="8 9" key="1">
    <citation type="submission" date="2015-09" db="EMBL/GenBank/DDBJ databases">
        <authorList>
            <consortium name="Pathogen Informatics"/>
        </authorList>
    </citation>
    <scope>NUCLEOTIDE SEQUENCE [LARGE SCALE GENOMIC DNA]</scope>
    <source>
        <strain evidence="8 9">2789STDY5834855</strain>
    </source>
</reference>
<evidence type="ECO:0000256" key="5">
    <source>
        <dbReference type="HAMAP-Rule" id="MF_00514"/>
    </source>
</evidence>
<dbReference type="NCBIfam" id="TIGR00001">
    <property type="entry name" value="rpmI_bact"/>
    <property type="match status" value="1"/>
</dbReference>
<dbReference type="PRINTS" id="PR00064">
    <property type="entry name" value="RIBOSOMALL35"/>
</dbReference>
<evidence type="ECO:0000256" key="2">
    <source>
        <dbReference type="ARBA" id="ARBA00022980"/>
    </source>
</evidence>
<proteinExistence type="inferred from homology"/>
<dbReference type="InterPro" id="IPR021137">
    <property type="entry name" value="Ribosomal_bL35-like"/>
</dbReference>
<dbReference type="GO" id="GO:0003735">
    <property type="term" value="F:structural constituent of ribosome"/>
    <property type="evidence" value="ECO:0007669"/>
    <property type="project" value="InterPro"/>
</dbReference>
<dbReference type="AlphaFoldDB" id="A0A174IFV8"/>
<dbReference type="OrthoDB" id="47476at2"/>
<evidence type="ECO:0000256" key="6">
    <source>
        <dbReference type="RuleBase" id="RU000568"/>
    </source>
</evidence>
<comment type="similarity">
    <text evidence="1 5 6">Belongs to the bacterial ribosomal protein bL35 family.</text>
</comment>
<evidence type="ECO:0000256" key="3">
    <source>
        <dbReference type="ARBA" id="ARBA00023274"/>
    </source>
</evidence>
<dbReference type="GO" id="GO:0006412">
    <property type="term" value="P:translation"/>
    <property type="evidence" value="ECO:0007669"/>
    <property type="project" value="UniProtKB-UniRule"/>
</dbReference>
<gene>
    <name evidence="5 8" type="primary">rpmI</name>
    <name evidence="8" type="ORF">ERS852470_03514</name>
</gene>
<evidence type="ECO:0000256" key="4">
    <source>
        <dbReference type="ARBA" id="ARBA00071664"/>
    </source>
</evidence>
<dbReference type="SUPFAM" id="SSF143034">
    <property type="entry name" value="L35p-like"/>
    <property type="match status" value="1"/>
</dbReference>
<evidence type="ECO:0000313" key="9">
    <source>
        <dbReference type="Proteomes" id="UP000095558"/>
    </source>
</evidence>
<dbReference type="Proteomes" id="UP000095558">
    <property type="component" value="Unassembled WGS sequence"/>
</dbReference>
<dbReference type="HAMAP" id="MF_00514">
    <property type="entry name" value="Ribosomal_bL35"/>
    <property type="match status" value="1"/>
</dbReference>
<feature type="region of interest" description="Disordered" evidence="7">
    <location>
        <begin position="1"/>
        <end position="23"/>
    </location>
</feature>